<dbReference type="GO" id="GO:0031119">
    <property type="term" value="P:tRNA pseudouridine synthesis"/>
    <property type="evidence" value="ECO:0007669"/>
    <property type="project" value="UniProtKB-UniRule"/>
</dbReference>
<dbReference type="InterPro" id="IPR020097">
    <property type="entry name" value="PsdUridine_synth_TruA_a/b_dom"/>
</dbReference>
<organism evidence="9 10">
    <name type="scientific">Phaeodactylibacter xiamenensis</name>
    <dbReference type="NCBI Taxonomy" id="1524460"/>
    <lineage>
        <taxon>Bacteria</taxon>
        <taxon>Pseudomonadati</taxon>
        <taxon>Bacteroidota</taxon>
        <taxon>Saprospiria</taxon>
        <taxon>Saprospirales</taxon>
        <taxon>Haliscomenobacteraceae</taxon>
        <taxon>Phaeodactylibacter</taxon>
    </lineage>
</organism>
<evidence type="ECO:0000256" key="5">
    <source>
        <dbReference type="PIRSR" id="PIRSR001430-1"/>
    </source>
</evidence>
<dbReference type="Proteomes" id="UP000029736">
    <property type="component" value="Unassembled WGS sequence"/>
</dbReference>
<dbReference type="GO" id="GO:0160147">
    <property type="term" value="F:tRNA pseudouridine(38-40) synthase activity"/>
    <property type="evidence" value="ECO:0007669"/>
    <property type="project" value="UniProtKB-EC"/>
</dbReference>
<dbReference type="Pfam" id="PF01416">
    <property type="entry name" value="PseudoU_synth_1"/>
    <property type="match status" value="2"/>
</dbReference>
<evidence type="ECO:0000313" key="10">
    <source>
        <dbReference type="Proteomes" id="UP000029736"/>
    </source>
</evidence>
<keyword evidence="10" id="KW-1185">Reference proteome</keyword>
<evidence type="ECO:0000313" key="9">
    <source>
        <dbReference type="EMBL" id="KGE87831.1"/>
    </source>
</evidence>
<comment type="subunit">
    <text evidence="4">Homodimer.</text>
</comment>
<sequence>MRYFAELAYNGTNYVGWQSQPGQRSVQGTIEEALSTILNTPIEVVGCGRTDAGVHAKQYFLHFDFEGSFPQGFDRRINKFLPPDIAIYRFIEVGPEAHARFDATHRAYEYHIDFRKNPFGKDTRYFFPFTGQLDEELLQEAAQLLLEYQEFYPFCKSNTDVKTMRCDLRRAEWIIDREAHSMVFHIAADRFLRGMVRLIVGMCLNVAQGKLDLEAVRTALEQQTRLPKSLSAPPDGLYLTDIRYPFIDAAT</sequence>
<dbReference type="EC" id="5.4.99.12" evidence="4"/>
<name>A0A098S6V7_9BACT</name>
<accession>A0A098S6V7</accession>
<dbReference type="FunFam" id="3.30.70.580:FF:000001">
    <property type="entry name" value="tRNA pseudouridine synthase A"/>
    <property type="match status" value="1"/>
</dbReference>
<dbReference type="NCBIfam" id="TIGR00071">
    <property type="entry name" value="hisT_truA"/>
    <property type="match status" value="1"/>
</dbReference>
<dbReference type="AlphaFoldDB" id="A0A098S6V7"/>
<evidence type="ECO:0000256" key="2">
    <source>
        <dbReference type="ARBA" id="ARBA00022694"/>
    </source>
</evidence>
<comment type="similarity">
    <text evidence="1 4 7">Belongs to the tRNA pseudouridine synthase TruA family.</text>
</comment>
<comment type="catalytic activity">
    <reaction evidence="4 7">
        <text>uridine(38/39/40) in tRNA = pseudouridine(38/39/40) in tRNA</text>
        <dbReference type="Rhea" id="RHEA:22376"/>
        <dbReference type="Rhea" id="RHEA-COMP:10085"/>
        <dbReference type="Rhea" id="RHEA-COMP:10087"/>
        <dbReference type="ChEBI" id="CHEBI:65314"/>
        <dbReference type="ChEBI" id="CHEBI:65315"/>
        <dbReference type="EC" id="5.4.99.12"/>
    </reaction>
</comment>
<gene>
    <name evidence="4" type="primary">truA</name>
    <name evidence="9" type="ORF">IX84_11890</name>
</gene>
<protein>
    <recommendedName>
        <fullName evidence="4">tRNA pseudouridine synthase A</fullName>
        <ecNumber evidence="4">5.4.99.12</ecNumber>
    </recommendedName>
    <alternativeName>
        <fullName evidence="4">tRNA pseudouridine(38-40) synthase</fullName>
    </alternativeName>
    <alternativeName>
        <fullName evidence="4">tRNA pseudouridylate synthase I</fullName>
    </alternativeName>
    <alternativeName>
        <fullName evidence="4">tRNA-uridine isomerase I</fullName>
    </alternativeName>
</protein>
<dbReference type="PANTHER" id="PTHR11142:SF0">
    <property type="entry name" value="TRNA PSEUDOURIDINE SYNTHASE-LIKE 1"/>
    <property type="match status" value="1"/>
</dbReference>
<dbReference type="Gene3D" id="3.30.70.660">
    <property type="entry name" value="Pseudouridine synthase I, catalytic domain, C-terminal subdomain"/>
    <property type="match status" value="1"/>
</dbReference>
<feature type="domain" description="Pseudouridine synthase I TruA alpha/beta" evidence="8">
    <location>
        <begin position="8"/>
        <end position="102"/>
    </location>
</feature>
<comment type="caution">
    <text evidence="9">The sequence shown here is derived from an EMBL/GenBank/DDBJ whole genome shotgun (WGS) entry which is preliminary data.</text>
</comment>
<dbReference type="Gene3D" id="3.30.70.580">
    <property type="entry name" value="Pseudouridine synthase I, catalytic domain, N-terminal subdomain"/>
    <property type="match status" value="1"/>
</dbReference>
<proteinExistence type="inferred from homology"/>
<comment type="caution">
    <text evidence="4">Lacks conserved residue(s) required for the propagation of feature annotation.</text>
</comment>
<evidence type="ECO:0000256" key="3">
    <source>
        <dbReference type="ARBA" id="ARBA00023235"/>
    </source>
</evidence>
<dbReference type="EMBL" id="JPOS01000029">
    <property type="protein sequence ID" value="KGE87831.1"/>
    <property type="molecule type" value="Genomic_DNA"/>
</dbReference>
<keyword evidence="2 4" id="KW-0819">tRNA processing</keyword>
<feature type="active site" description="Nucleophile" evidence="4 5">
    <location>
        <position position="51"/>
    </location>
</feature>
<evidence type="ECO:0000256" key="1">
    <source>
        <dbReference type="ARBA" id="ARBA00009375"/>
    </source>
</evidence>
<dbReference type="OrthoDB" id="9811823at2"/>
<reference evidence="9 10" key="1">
    <citation type="journal article" date="2014" name="Int. J. Syst. Evol. Microbiol.">
        <title>Phaeodactylibacter xiamenensis gen. nov., sp. nov., a member of the family Saprospiraceae isolated from the marine alga Phaeodactylum tricornutum.</title>
        <authorList>
            <person name="Chen Z.Jr."/>
            <person name="Lei X."/>
            <person name="Lai Q."/>
            <person name="Li Y."/>
            <person name="Zhang B."/>
            <person name="Zhang J."/>
            <person name="Zhang H."/>
            <person name="Yang L."/>
            <person name="Zheng W."/>
            <person name="Tian Y."/>
            <person name="Yu Z."/>
            <person name="Xu H.Jr."/>
            <person name="Zheng T."/>
        </authorList>
    </citation>
    <scope>NUCLEOTIDE SEQUENCE [LARGE SCALE GENOMIC DNA]</scope>
    <source>
        <strain evidence="9 10">KD52</strain>
    </source>
</reference>
<dbReference type="PANTHER" id="PTHR11142">
    <property type="entry name" value="PSEUDOURIDYLATE SYNTHASE"/>
    <property type="match status" value="1"/>
</dbReference>
<evidence type="ECO:0000256" key="7">
    <source>
        <dbReference type="RuleBase" id="RU003792"/>
    </source>
</evidence>
<evidence type="ECO:0000259" key="8">
    <source>
        <dbReference type="Pfam" id="PF01416"/>
    </source>
</evidence>
<evidence type="ECO:0000256" key="4">
    <source>
        <dbReference type="HAMAP-Rule" id="MF_00171"/>
    </source>
</evidence>
<dbReference type="InterPro" id="IPR020103">
    <property type="entry name" value="PsdUridine_synth_cat_dom_sf"/>
</dbReference>
<dbReference type="STRING" id="1524460.IX84_11890"/>
<feature type="binding site" evidence="4 6">
    <location>
        <position position="108"/>
    </location>
    <ligand>
        <name>substrate</name>
    </ligand>
</feature>
<dbReference type="InterPro" id="IPR020094">
    <property type="entry name" value="TruA/RsuA/RluB/E/F_N"/>
</dbReference>
<dbReference type="GO" id="GO:0003723">
    <property type="term" value="F:RNA binding"/>
    <property type="evidence" value="ECO:0007669"/>
    <property type="project" value="InterPro"/>
</dbReference>
<dbReference type="InterPro" id="IPR001406">
    <property type="entry name" value="PsdUridine_synth_TruA"/>
</dbReference>
<dbReference type="PIRSF" id="PIRSF001430">
    <property type="entry name" value="tRNA_psdUrid_synth"/>
    <property type="match status" value="1"/>
</dbReference>
<dbReference type="HAMAP" id="MF_00171">
    <property type="entry name" value="TruA"/>
    <property type="match status" value="1"/>
</dbReference>
<evidence type="ECO:0000256" key="6">
    <source>
        <dbReference type="PIRSR" id="PIRSR001430-2"/>
    </source>
</evidence>
<keyword evidence="3 4" id="KW-0413">Isomerase</keyword>
<dbReference type="RefSeq" id="WP_044220361.1">
    <property type="nucleotide sequence ID" value="NZ_JBKAGJ010000055.1"/>
</dbReference>
<dbReference type="SUPFAM" id="SSF55120">
    <property type="entry name" value="Pseudouridine synthase"/>
    <property type="match status" value="1"/>
</dbReference>
<dbReference type="InterPro" id="IPR020095">
    <property type="entry name" value="PsdUridine_synth_TruA_C"/>
</dbReference>
<comment type="function">
    <text evidence="4">Formation of pseudouridine at positions 38, 39 and 40 in the anticodon stem and loop of transfer RNAs.</text>
</comment>
<dbReference type="CDD" id="cd02570">
    <property type="entry name" value="PseudoU_synth_EcTruA"/>
    <property type="match status" value="1"/>
</dbReference>
<feature type="domain" description="Pseudouridine synthase I TruA alpha/beta" evidence="8">
    <location>
        <begin position="145"/>
        <end position="245"/>
    </location>
</feature>